<dbReference type="RefSeq" id="XP_005777104.1">
    <property type="nucleotide sequence ID" value="XM_005777047.1"/>
</dbReference>
<evidence type="ECO:0000256" key="1">
    <source>
        <dbReference type="SAM" id="MobiDB-lite"/>
    </source>
</evidence>
<dbReference type="HOGENOM" id="CLU_1450185_0_0_1"/>
<evidence type="ECO:0000313" key="2">
    <source>
        <dbReference type="EnsemblProtists" id="EOD24675"/>
    </source>
</evidence>
<dbReference type="KEGG" id="ehx:EMIHUDRAFT_435437"/>
<accession>A0A0D3JME0</accession>
<dbReference type="PaxDb" id="2903-EOD24675"/>
<dbReference type="GeneID" id="17270222"/>
<sequence>MAPPLLGRRVVIGGLSSGLNGRQGVAVRFEGGRYVVAIDGFGGSLRLRPENVSAPPPRPPPTPPPSALKPLPAAAPQTVHQELSSAHFKAAKKRLSVAAKALSDGALGAVKCEYESILDMLENQLPRRGKSLAGDRAADEFVGERLCDKMEARGMPARKQAGLQAVATCRAHVRGGPDGEPLPIPVD</sequence>
<proteinExistence type="predicted"/>
<dbReference type="RefSeq" id="XP_005793398.1">
    <property type="nucleotide sequence ID" value="XM_005793341.1"/>
</dbReference>
<dbReference type="AlphaFoldDB" id="A0A0D3JME0"/>
<dbReference type="GeneID" id="17286238"/>
<feature type="region of interest" description="Disordered" evidence="1">
    <location>
        <begin position="48"/>
        <end position="72"/>
    </location>
</feature>
<feature type="compositionally biased region" description="Pro residues" evidence="1">
    <location>
        <begin position="54"/>
        <end position="67"/>
    </location>
</feature>
<name>A0A0D3JME0_EMIH1</name>
<dbReference type="Proteomes" id="UP000013827">
    <property type="component" value="Unassembled WGS sequence"/>
</dbReference>
<reference evidence="3" key="1">
    <citation type="journal article" date="2013" name="Nature">
        <title>Pan genome of the phytoplankton Emiliania underpins its global distribution.</title>
        <authorList>
            <person name="Read B.A."/>
            <person name="Kegel J."/>
            <person name="Klute M.J."/>
            <person name="Kuo A."/>
            <person name="Lefebvre S.C."/>
            <person name="Maumus F."/>
            <person name="Mayer C."/>
            <person name="Miller J."/>
            <person name="Monier A."/>
            <person name="Salamov A."/>
            <person name="Young J."/>
            <person name="Aguilar M."/>
            <person name="Claverie J.M."/>
            <person name="Frickenhaus S."/>
            <person name="Gonzalez K."/>
            <person name="Herman E.K."/>
            <person name="Lin Y.C."/>
            <person name="Napier J."/>
            <person name="Ogata H."/>
            <person name="Sarno A.F."/>
            <person name="Shmutz J."/>
            <person name="Schroeder D."/>
            <person name="de Vargas C."/>
            <person name="Verret F."/>
            <person name="von Dassow P."/>
            <person name="Valentin K."/>
            <person name="Van de Peer Y."/>
            <person name="Wheeler G."/>
            <person name="Dacks J.B."/>
            <person name="Delwiche C.F."/>
            <person name="Dyhrman S.T."/>
            <person name="Glockner G."/>
            <person name="John U."/>
            <person name="Richards T."/>
            <person name="Worden A.Z."/>
            <person name="Zhang X."/>
            <person name="Grigoriev I.V."/>
            <person name="Allen A.E."/>
            <person name="Bidle K."/>
            <person name="Borodovsky M."/>
            <person name="Bowler C."/>
            <person name="Brownlee C."/>
            <person name="Cock J.M."/>
            <person name="Elias M."/>
            <person name="Gladyshev V.N."/>
            <person name="Groth M."/>
            <person name="Guda C."/>
            <person name="Hadaegh A."/>
            <person name="Iglesias-Rodriguez M.D."/>
            <person name="Jenkins J."/>
            <person name="Jones B.M."/>
            <person name="Lawson T."/>
            <person name="Leese F."/>
            <person name="Lindquist E."/>
            <person name="Lobanov A."/>
            <person name="Lomsadze A."/>
            <person name="Malik S.B."/>
            <person name="Marsh M.E."/>
            <person name="Mackinder L."/>
            <person name="Mock T."/>
            <person name="Mueller-Roeber B."/>
            <person name="Pagarete A."/>
            <person name="Parker M."/>
            <person name="Probert I."/>
            <person name="Quesneville H."/>
            <person name="Raines C."/>
            <person name="Rensing S.A."/>
            <person name="Riano-Pachon D.M."/>
            <person name="Richier S."/>
            <person name="Rokitta S."/>
            <person name="Shiraiwa Y."/>
            <person name="Soanes D.M."/>
            <person name="van der Giezen M."/>
            <person name="Wahlund T.M."/>
            <person name="Williams B."/>
            <person name="Wilson W."/>
            <person name="Wolfe G."/>
            <person name="Wurch L.L."/>
        </authorList>
    </citation>
    <scope>NUCLEOTIDE SEQUENCE</scope>
</reference>
<reference evidence="2" key="2">
    <citation type="submission" date="2024-10" db="UniProtKB">
        <authorList>
            <consortium name="EnsemblProtists"/>
        </authorList>
    </citation>
    <scope>IDENTIFICATION</scope>
</reference>
<dbReference type="EnsemblProtists" id="EOD24675">
    <property type="protein sequence ID" value="EOD24675"/>
    <property type="gene ID" value="EMIHUDRAFT_435437"/>
</dbReference>
<evidence type="ECO:0000313" key="3">
    <source>
        <dbReference type="Proteomes" id="UP000013827"/>
    </source>
</evidence>
<keyword evidence="3" id="KW-1185">Reference proteome</keyword>
<dbReference type="KEGG" id="ehx:EMIHUDRAFT_446729"/>
<organism evidence="2 3">
    <name type="scientific">Emiliania huxleyi (strain CCMP1516)</name>
    <dbReference type="NCBI Taxonomy" id="280463"/>
    <lineage>
        <taxon>Eukaryota</taxon>
        <taxon>Haptista</taxon>
        <taxon>Haptophyta</taxon>
        <taxon>Prymnesiophyceae</taxon>
        <taxon>Isochrysidales</taxon>
        <taxon>Noelaerhabdaceae</taxon>
        <taxon>Emiliania</taxon>
    </lineage>
</organism>
<dbReference type="EnsemblProtists" id="EOD40969">
    <property type="protein sequence ID" value="EOD40969"/>
    <property type="gene ID" value="EMIHUDRAFT_446729"/>
</dbReference>
<protein>
    <submittedName>
        <fullName evidence="2">Uncharacterized protein</fullName>
    </submittedName>
</protein>